<keyword evidence="4 9" id="KW-0540">Nuclease</keyword>
<dbReference type="PANTHER" id="PTHR46018">
    <property type="entry name" value="ZINC PHOSPHODIESTERASE ELAC PROTEIN 1"/>
    <property type="match status" value="1"/>
</dbReference>
<comment type="caution">
    <text evidence="10">The sequence shown here is derived from an EMBL/GenBank/DDBJ whole genome shotgun (WGS) entry which is preliminary data.</text>
</comment>
<comment type="cofactor">
    <cofactor evidence="1">
        <name>Zn(2+)</name>
        <dbReference type="ChEBI" id="CHEBI:29105"/>
    </cofactor>
</comment>
<keyword evidence="7 9" id="KW-0378">Hydrolase</keyword>
<dbReference type="EC" id="3.1.26.11" evidence="9"/>
<accession>A0ABD4Z3G5</accession>
<evidence type="ECO:0000256" key="4">
    <source>
        <dbReference type="ARBA" id="ARBA00022722"/>
    </source>
</evidence>
<sequence>MKLVFLGTGATAPSRDRFLPGILLCSVKECMLLDCGEGTQIQLLKAGIDLVKIRCVVITHLHGDHFYGIYPLIDSFVMRVKTQGLRDKSLAIYAPRGFCSTFNSAYFSDIVKCFEFSKSSSTGNEFVEVGEFKFTWLPMSHGDVEAYGIFVVIKNRDREIKLFYSGDGVCRDECVEFLKTVKPCIIIHESSFLDYKDDAKKAMERFHATTAEAANLAKNVNAKILVLTHISSRYRDDDLKDFISRAKRIFNGDVYIASDLSLIQLDRVLC</sequence>
<evidence type="ECO:0000256" key="1">
    <source>
        <dbReference type="ARBA" id="ARBA00001947"/>
    </source>
</evidence>
<comment type="catalytic activity">
    <reaction evidence="9">
        <text>Endonucleolytic cleavage of RNA, removing extra 3' nucleotides from tRNA precursor, generating 3' termini of tRNAs. A 3'-hydroxy group is left at the tRNA terminus and a 5'-phosphoryl group is left at the trailer molecule.</text>
        <dbReference type="EC" id="3.1.26.11"/>
    </reaction>
</comment>
<dbReference type="GO" id="GO:0046872">
    <property type="term" value="F:metal ion binding"/>
    <property type="evidence" value="ECO:0007669"/>
    <property type="project" value="UniProtKB-KW"/>
</dbReference>
<evidence type="ECO:0000256" key="2">
    <source>
        <dbReference type="ARBA" id="ARBA00011738"/>
    </source>
</evidence>
<name>A0ABD4Z3G5_9CREN</name>
<evidence type="ECO:0000313" key="10">
    <source>
        <dbReference type="EMBL" id="MDK6027861.1"/>
    </source>
</evidence>
<keyword evidence="11" id="KW-1185">Reference proteome</keyword>
<evidence type="ECO:0000256" key="8">
    <source>
        <dbReference type="ARBA" id="ARBA00022833"/>
    </source>
</evidence>
<keyword evidence="5" id="KW-0479">Metal-binding</keyword>
<evidence type="ECO:0000256" key="9">
    <source>
        <dbReference type="HAMAP-Rule" id="MF_01818"/>
    </source>
</evidence>
<keyword evidence="6 9" id="KW-0255">Endonuclease</keyword>
<dbReference type="GO" id="GO:0042781">
    <property type="term" value="F:3'-tRNA processing endoribonuclease activity"/>
    <property type="evidence" value="ECO:0007669"/>
    <property type="project" value="UniProtKB-UniRule"/>
</dbReference>
<evidence type="ECO:0000256" key="3">
    <source>
        <dbReference type="ARBA" id="ARBA00022694"/>
    </source>
</evidence>
<comment type="subunit">
    <text evidence="2 9">Homodimer.</text>
</comment>
<comment type="caution">
    <text evidence="9">Lacks conserved residue(s) required for the propagation of feature annotation.</text>
</comment>
<evidence type="ECO:0000256" key="6">
    <source>
        <dbReference type="ARBA" id="ARBA00022759"/>
    </source>
</evidence>
<dbReference type="Pfam" id="PF23023">
    <property type="entry name" value="Anti-Pycsar_Apyc1"/>
    <property type="match status" value="1"/>
</dbReference>
<dbReference type="InterPro" id="IPR036866">
    <property type="entry name" value="RibonucZ/Hydroxyglut_hydro"/>
</dbReference>
<dbReference type="AlphaFoldDB" id="A0ABD4Z3G5"/>
<dbReference type="HAMAP" id="MF_01818">
    <property type="entry name" value="RNase_Z_BN"/>
    <property type="match status" value="1"/>
</dbReference>
<keyword evidence="8" id="KW-0862">Zinc</keyword>
<evidence type="ECO:0000313" key="11">
    <source>
        <dbReference type="Proteomes" id="UP001529235"/>
    </source>
</evidence>
<feature type="active site" description="Proton acceptor" evidence="9">
    <location>
        <position position="64"/>
    </location>
</feature>
<proteinExistence type="inferred from homology"/>
<dbReference type="PANTHER" id="PTHR46018:SF2">
    <property type="entry name" value="ZINC PHOSPHODIESTERASE ELAC PROTEIN 1"/>
    <property type="match status" value="1"/>
</dbReference>
<dbReference type="Gene3D" id="3.60.15.10">
    <property type="entry name" value="Ribonuclease Z/Hydroxyacylglutathione hydrolase-like"/>
    <property type="match status" value="1"/>
</dbReference>
<gene>
    <name evidence="9" type="primary">rnz</name>
    <name evidence="10" type="ORF">QPL79_00570</name>
</gene>
<reference evidence="10 11" key="1">
    <citation type="submission" date="2023-05" db="EMBL/GenBank/DDBJ databases">
        <title>A new hyperthermophilic archaea 'Ignisphaera cupida' sp. nov. and description of the family 'Ignisphaeraceae' fam. nov.</title>
        <authorList>
            <person name="Podosokorskaya O.A."/>
            <person name="Elcheninov A.G."/>
            <person name="Klukina A."/>
            <person name="Merkel A.Y."/>
        </authorList>
    </citation>
    <scope>NUCLEOTIDE SEQUENCE [LARGE SCALE GENOMIC DNA]</scope>
    <source>
        <strain evidence="10 11">4213-co</strain>
    </source>
</reference>
<dbReference type="Proteomes" id="UP001529235">
    <property type="component" value="Unassembled WGS sequence"/>
</dbReference>
<evidence type="ECO:0000256" key="5">
    <source>
        <dbReference type="ARBA" id="ARBA00022723"/>
    </source>
</evidence>
<evidence type="ECO:0000256" key="7">
    <source>
        <dbReference type="ARBA" id="ARBA00022801"/>
    </source>
</evidence>
<dbReference type="RefSeq" id="WP_285272842.1">
    <property type="nucleotide sequence ID" value="NZ_JASNVW010000001.1"/>
</dbReference>
<dbReference type="EMBL" id="JASNVW010000001">
    <property type="protein sequence ID" value="MDK6027861.1"/>
    <property type="molecule type" value="Genomic_DNA"/>
</dbReference>
<comment type="similarity">
    <text evidence="9">Belongs to the RNase Z family.</text>
</comment>
<dbReference type="SUPFAM" id="SSF56281">
    <property type="entry name" value="Metallo-hydrolase/oxidoreductase"/>
    <property type="match status" value="1"/>
</dbReference>
<comment type="function">
    <text evidence="9">Zinc phosphodiesterase, which displays some tRNA 3'-processing endonuclease activity. Probably involved in tRNA maturation, by removing a 3'-trailer from precursor tRNA.</text>
</comment>
<dbReference type="InterPro" id="IPR013471">
    <property type="entry name" value="RNase_Z/BN"/>
</dbReference>
<organism evidence="10 11">
    <name type="scientific">Ignisphaera cupida</name>
    <dbReference type="NCBI Taxonomy" id="3050454"/>
    <lineage>
        <taxon>Archaea</taxon>
        <taxon>Thermoproteota</taxon>
        <taxon>Thermoprotei</taxon>
        <taxon>Desulfurococcales</taxon>
        <taxon>Desulfurococcaceae</taxon>
        <taxon>Ignisphaera</taxon>
    </lineage>
</organism>
<protein>
    <recommendedName>
        <fullName evidence="9">Ribonuclease Z</fullName>
        <shortName evidence="9">RNase Z</shortName>
        <ecNumber evidence="9">3.1.26.11</ecNumber>
    </recommendedName>
    <alternativeName>
        <fullName evidence="9">tRNA 3 endonuclease</fullName>
    </alternativeName>
    <alternativeName>
        <fullName evidence="9">tRNase Z</fullName>
    </alternativeName>
</protein>
<keyword evidence="3 9" id="KW-0819">tRNA processing</keyword>